<keyword evidence="1" id="KW-0614">Plasmid</keyword>
<sequence>MFIADHMSTDGTWDLICNKLKNLENVEVYGQINNSFHDGIRSLIYDKYKHMACQDDWWCRLDSDEFYIDNPRFFLSGVDKKYHYVKAAKNQYYFTDVDLKKFHENGSDYLNGQCVDTMHYYLCNDAEIRFVRHLNKEWKSDEQWPKLNWSALVFHDYIRLKHFQYRYPEQIDKRLIIRSDVKKETNFFSHEVRNSWTTRLNKDEMIHKEDVVDDFKQSWMDRIVNYKNLNDDRVSMNNIDYNLIIKIPTTKEQIIKKIISILSRGKWNNIY</sequence>
<evidence type="ECO:0000313" key="1">
    <source>
        <dbReference type="EMBL" id="XDU75012.1"/>
    </source>
</evidence>
<dbReference type="AlphaFoldDB" id="A0AB39VZH5"/>
<organism evidence="1">
    <name type="scientific">Rouxiella sp. WC2420</name>
    <dbReference type="NCBI Taxonomy" id="3234145"/>
    <lineage>
        <taxon>Bacteria</taxon>
        <taxon>Pseudomonadati</taxon>
        <taxon>Pseudomonadota</taxon>
        <taxon>Gammaproteobacteria</taxon>
        <taxon>Enterobacterales</taxon>
        <taxon>Yersiniaceae</taxon>
        <taxon>Rouxiella</taxon>
    </lineage>
</organism>
<accession>A0AB39VZH5</accession>
<reference evidence="1" key="1">
    <citation type="submission" date="2024-07" db="EMBL/GenBank/DDBJ databases">
        <authorList>
            <person name="Biller S.J."/>
        </authorList>
    </citation>
    <scope>NUCLEOTIDE SEQUENCE</scope>
    <source>
        <strain evidence="1">WC2420</strain>
        <plasmid evidence="1">unnamed</plasmid>
    </source>
</reference>
<protein>
    <submittedName>
        <fullName evidence="1">Glycosyltransferase family 2 protein</fullName>
    </submittedName>
</protein>
<gene>
    <name evidence="1" type="ORF">AB3G37_24345</name>
</gene>
<dbReference type="RefSeq" id="WP_369791041.1">
    <property type="nucleotide sequence ID" value="NZ_CP165629.1"/>
</dbReference>
<dbReference type="EMBL" id="CP165629">
    <property type="protein sequence ID" value="XDU75012.1"/>
    <property type="molecule type" value="Genomic_DNA"/>
</dbReference>
<name>A0AB39VZH5_9GAMM</name>
<geneLocation type="plasmid" evidence="1">
    <name>unnamed</name>
</geneLocation>
<proteinExistence type="predicted"/>